<keyword evidence="3" id="KW-1185">Reference proteome</keyword>
<accession>A0AAD6U820</accession>
<keyword evidence="1" id="KW-1133">Transmembrane helix</keyword>
<organism evidence="2 3">
    <name type="scientific">Mycena belliarum</name>
    <dbReference type="NCBI Taxonomy" id="1033014"/>
    <lineage>
        <taxon>Eukaryota</taxon>
        <taxon>Fungi</taxon>
        <taxon>Dikarya</taxon>
        <taxon>Basidiomycota</taxon>
        <taxon>Agaricomycotina</taxon>
        <taxon>Agaricomycetes</taxon>
        <taxon>Agaricomycetidae</taxon>
        <taxon>Agaricales</taxon>
        <taxon>Marasmiineae</taxon>
        <taxon>Mycenaceae</taxon>
        <taxon>Mycena</taxon>
    </lineage>
</organism>
<keyword evidence="1" id="KW-0812">Transmembrane</keyword>
<protein>
    <submittedName>
        <fullName evidence="2">Uncharacterized protein</fullName>
    </submittedName>
</protein>
<evidence type="ECO:0000256" key="1">
    <source>
        <dbReference type="SAM" id="Phobius"/>
    </source>
</evidence>
<feature type="transmembrane region" description="Helical" evidence="1">
    <location>
        <begin position="20"/>
        <end position="40"/>
    </location>
</feature>
<name>A0AAD6U820_9AGAR</name>
<proteinExistence type="predicted"/>
<dbReference type="Proteomes" id="UP001222325">
    <property type="component" value="Unassembled WGS sequence"/>
</dbReference>
<dbReference type="AlphaFoldDB" id="A0AAD6U820"/>
<evidence type="ECO:0000313" key="2">
    <source>
        <dbReference type="EMBL" id="KAJ7091487.1"/>
    </source>
</evidence>
<reference evidence="2" key="1">
    <citation type="submission" date="2023-03" db="EMBL/GenBank/DDBJ databases">
        <title>Massive genome expansion in bonnet fungi (Mycena s.s.) driven by repeated elements and novel gene families across ecological guilds.</title>
        <authorList>
            <consortium name="Lawrence Berkeley National Laboratory"/>
            <person name="Harder C.B."/>
            <person name="Miyauchi S."/>
            <person name="Viragh M."/>
            <person name="Kuo A."/>
            <person name="Thoen E."/>
            <person name="Andreopoulos B."/>
            <person name="Lu D."/>
            <person name="Skrede I."/>
            <person name="Drula E."/>
            <person name="Henrissat B."/>
            <person name="Morin E."/>
            <person name="Kohler A."/>
            <person name="Barry K."/>
            <person name="LaButti K."/>
            <person name="Morin E."/>
            <person name="Salamov A."/>
            <person name="Lipzen A."/>
            <person name="Mereny Z."/>
            <person name="Hegedus B."/>
            <person name="Baldrian P."/>
            <person name="Stursova M."/>
            <person name="Weitz H."/>
            <person name="Taylor A."/>
            <person name="Grigoriev I.V."/>
            <person name="Nagy L.G."/>
            <person name="Martin F."/>
            <person name="Kauserud H."/>
        </authorList>
    </citation>
    <scope>NUCLEOTIDE SEQUENCE</scope>
    <source>
        <strain evidence="2">CBHHK173m</strain>
    </source>
</reference>
<evidence type="ECO:0000313" key="3">
    <source>
        <dbReference type="Proteomes" id="UP001222325"/>
    </source>
</evidence>
<sequence length="171" mass="18673">MAALSETSLSLIASAPLTSATATKALLEVLLVLTAVYYIFHLTSPSRLLRALLAAIAELESSYIDALERGAFSPSDLSIAATLAALQLKVSTIREAALRNSLSYRAALREFLKGQTLTMLQCIHEVRVLGTHIELLYQQILKEAHLRASSPDVEAFESVTRAVAVRQRCKY</sequence>
<comment type="caution">
    <text evidence="2">The sequence shown here is derived from an EMBL/GenBank/DDBJ whole genome shotgun (WGS) entry which is preliminary data.</text>
</comment>
<keyword evidence="1" id="KW-0472">Membrane</keyword>
<dbReference type="EMBL" id="JARJCN010000020">
    <property type="protein sequence ID" value="KAJ7091487.1"/>
    <property type="molecule type" value="Genomic_DNA"/>
</dbReference>
<gene>
    <name evidence="2" type="ORF">B0H15DRAFT_1021508</name>
</gene>